<sequence>MATVIGISNTELAGEQLEQFIEVIGNAVTTSLGLPDHLKSVSLHQLPKAYATKRSYEEITFFVYTAPKPVEAKRALVQNIQAAADDFFSGSSYTTIVIVKEHADENVGVGGVLRLDKQA</sequence>
<evidence type="ECO:0000313" key="1">
    <source>
        <dbReference type="EMBL" id="RCX18593.1"/>
    </source>
</evidence>
<gene>
    <name evidence="1" type="ORF">DFP94_106127</name>
</gene>
<reference evidence="1 2" key="1">
    <citation type="submission" date="2018-07" db="EMBL/GenBank/DDBJ databases">
        <title>Genomic Encyclopedia of Type Strains, Phase III (KMG-III): the genomes of soil and plant-associated and newly described type strains.</title>
        <authorList>
            <person name="Whitman W."/>
        </authorList>
    </citation>
    <scope>NUCLEOTIDE SEQUENCE [LARGE SCALE GENOMIC DNA]</scope>
    <source>
        <strain evidence="1 2">CECT 8333</strain>
    </source>
</reference>
<accession>A0A369BAP2</accession>
<evidence type="ECO:0000313" key="2">
    <source>
        <dbReference type="Proteomes" id="UP000253090"/>
    </source>
</evidence>
<dbReference type="RefSeq" id="WP_114497458.1">
    <property type="nucleotide sequence ID" value="NZ_QPJW01000006.1"/>
</dbReference>
<comment type="caution">
    <text evidence="1">The sequence shown here is derived from an EMBL/GenBank/DDBJ whole genome shotgun (WGS) entry which is preliminary data.</text>
</comment>
<dbReference type="Gene3D" id="3.30.429.10">
    <property type="entry name" value="Macrophage Migration Inhibitory Factor"/>
    <property type="match status" value="1"/>
</dbReference>
<proteinExistence type="predicted"/>
<protein>
    <submittedName>
        <fullName evidence="1">Tautomerase-like protein</fullName>
    </submittedName>
</protein>
<dbReference type="InterPro" id="IPR014347">
    <property type="entry name" value="Tautomerase/MIF_sf"/>
</dbReference>
<dbReference type="EMBL" id="QPJW01000006">
    <property type="protein sequence ID" value="RCX18593.1"/>
    <property type="molecule type" value="Genomic_DNA"/>
</dbReference>
<organism evidence="1 2">
    <name type="scientific">Fontibacillus phaseoli</name>
    <dbReference type="NCBI Taxonomy" id="1416533"/>
    <lineage>
        <taxon>Bacteria</taxon>
        <taxon>Bacillati</taxon>
        <taxon>Bacillota</taxon>
        <taxon>Bacilli</taxon>
        <taxon>Bacillales</taxon>
        <taxon>Paenibacillaceae</taxon>
        <taxon>Fontibacillus</taxon>
    </lineage>
</organism>
<name>A0A369BAP2_9BACL</name>
<keyword evidence="2" id="KW-1185">Reference proteome</keyword>
<dbReference type="SUPFAM" id="SSF55331">
    <property type="entry name" value="Tautomerase/MIF"/>
    <property type="match status" value="1"/>
</dbReference>
<dbReference type="AlphaFoldDB" id="A0A369BAP2"/>
<dbReference type="OrthoDB" id="3382666at2"/>
<dbReference type="Proteomes" id="UP000253090">
    <property type="component" value="Unassembled WGS sequence"/>
</dbReference>